<organism evidence="1">
    <name type="scientific">Methylobacterium bullatum</name>
    <dbReference type="NCBI Taxonomy" id="570505"/>
    <lineage>
        <taxon>Bacteria</taxon>
        <taxon>Pseudomonadati</taxon>
        <taxon>Pseudomonadota</taxon>
        <taxon>Alphaproteobacteria</taxon>
        <taxon>Hyphomicrobiales</taxon>
        <taxon>Methylobacteriaceae</taxon>
        <taxon>Methylobacterium</taxon>
    </lineage>
</organism>
<accession>A0A679JJN8</accession>
<reference evidence="1" key="1">
    <citation type="submission" date="2019-12" db="EMBL/GenBank/DDBJ databases">
        <authorList>
            <person name="Cremers G."/>
        </authorList>
    </citation>
    <scope>NUCLEOTIDE SEQUENCE</scope>
    <source>
        <strain evidence="1">Mbul1</strain>
    </source>
</reference>
<sequence length="245" mass="26586">MFGFRTREKTSGPSLATLGIIERSAEGAYATLLATGWPEIGFGYHGTVHAHPDHPDVVVRFARKADGFGDYAALLREGFAGSDGPHAPRIHDMHVSRCGALMTVGSRLTDPARDVWWLAYAHAVIADYPGVAMDEGVRHRFRAEWPAHEPRVDHSSFDGIREAFRTAWPGYEAYVANLRSVSPQALDPNIGNVLVGPDGSPVVNDPLCDDGYGLWRSPLSRGLSRLTDVLRRLAGNAPGRAPVPA</sequence>
<dbReference type="EMBL" id="LR743504">
    <property type="protein sequence ID" value="CAA2107609.1"/>
    <property type="molecule type" value="Genomic_DNA"/>
</dbReference>
<protein>
    <submittedName>
        <fullName evidence="1">Uncharacterized protein</fullName>
    </submittedName>
</protein>
<dbReference type="AlphaFoldDB" id="A0A679JJN8"/>
<evidence type="ECO:0000313" key="1">
    <source>
        <dbReference type="EMBL" id="CAA2107609.1"/>
    </source>
</evidence>
<proteinExistence type="predicted"/>
<gene>
    <name evidence="1" type="ORF">MBUL_04246</name>
</gene>
<name>A0A679JJN8_9HYPH</name>